<evidence type="ECO:0000313" key="4">
    <source>
        <dbReference type="EMBL" id="MXY93229.1"/>
    </source>
</evidence>
<evidence type="ECO:0000259" key="3">
    <source>
        <dbReference type="PROSITE" id="PS50853"/>
    </source>
</evidence>
<feature type="domain" description="Fibronectin type-III" evidence="3">
    <location>
        <begin position="348"/>
        <end position="441"/>
    </location>
</feature>
<dbReference type="EMBL" id="VXRG01000064">
    <property type="protein sequence ID" value="MXY93229.1"/>
    <property type="molecule type" value="Genomic_DNA"/>
</dbReference>
<dbReference type="Pfam" id="PF00041">
    <property type="entry name" value="fn3"/>
    <property type="match status" value="2"/>
</dbReference>
<dbReference type="PANTHER" id="PTHR13817">
    <property type="entry name" value="TITIN"/>
    <property type="match status" value="1"/>
</dbReference>
<organism evidence="4">
    <name type="scientific">Caldilineaceae bacterium SB0664_bin_27</name>
    <dbReference type="NCBI Taxonomy" id="2605260"/>
    <lineage>
        <taxon>Bacteria</taxon>
        <taxon>Bacillati</taxon>
        <taxon>Chloroflexota</taxon>
        <taxon>Caldilineae</taxon>
        <taxon>Caldilineales</taxon>
        <taxon>Caldilineaceae</taxon>
    </lineage>
</organism>
<feature type="domain" description="Fibronectin type-III" evidence="3">
    <location>
        <begin position="793"/>
        <end position="890"/>
    </location>
</feature>
<dbReference type="SUPFAM" id="SSF49265">
    <property type="entry name" value="Fibronectin type III"/>
    <property type="match status" value="5"/>
</dbReference>
<reference evidence="4" key="1">
    <citation type="submission" date="2019-09" db="EMBL/GenBank/DDBJ databases">
        <title>Characterisation of the sponge microbiome using genome-centric metagenomics.</title>
        <authorList>
            <person name="Engelberts J.P."/>
            <person name="Robbins S.J."/>
            <person name="De Goeij J.M."/>
            <person name="Aranda M."/>
            <person name="Bell S.C."/>
            <person name="Webster N.S."/>
        </authorList>
    </citation>
    <scope>NUCLEOTIDE SEQUENCE</scope>
    <source>
        <strain evidence="4">SB0664_bin_27</strain>
    </source>
</reference>
<dbReference type="CDD" id="cd00063">
    <property type="entry name" value="FN3"/>
    <property type="match status" value="5"/>
</dbReference>
<dbReference type="Gene3D" id="2.60.40.10">
    <property type="entry name" value="Immunoglobulins"/>
    <property type="match status" value="9"/>
</dbReference>
<dbReference type="InterPro" id="IPR036116">
    <property type="entry name" value="FN3_sf"/>
</dbReference>
<dbReference type="InterPro" id="IPR003961">
    <property type="entry name" value="FN3_dom"/>
</dbReference>
<evidence type="ECO:0000256" key="2">
    <source>
        <dbReference type="SAM" id="MobiDB-lite"/>
    </source>
</evidence>
<dbReference type="InterPro" id="IPR013783">
    <property type="entry name" value="Ig-like_fold"/>
</dbReference>
<dbReference type="PANTHER" id="PTHR13817:SF73">
    <property type="entry name" value="FIBRONECTIN TYPE-III DOMAIN-CONTAINING PROTEIN"/>
    <property type="match status" value="1"/>
</dbReference>
<keyword evidence="1" id="KW-0677">Repeat</keyword>
<accession>A0A6B0YT78</accession>
<dbReference type="AlphaFoldDB" id="A0A6B0YT78"/>
<feature type="domain" description="Fibronectin type-III" evidence="3">
    <location>
        <begin position="137"/>
        <end position="231"/>
    </location>
</feature>
<comment type="caution">
    <text evidence="4">The sequence shown here is derived from an EMBL/GenBank/DDBJ whole genome shotgun (WGS) entry which is preliminary data.</text>
</comment>
<feature type="region of interest" description="Disordered" evidence="2">
    <location>
        <begin position="431"/>
        <end position="452"/>
    </location>
</feature>
<gene>
    <name evidence="4" type="ORF">F4Y42_07220</name>
</gene>
<feature type="compositionally biased region" description="Low complexity" evidence="2">
    <location>
        <begin position="433"/>
        <end position="445"/>
    </location>
</feature>
<dbReference type="PROSITE" id="PS50853">
    <property type="entry name" value="FN3"/>
    <property type="match status" value="5"/>
</dbReference>
<evidence type="ECO:0000256" key="1">
    <source>
        <dbReference type="ARBA" id="ARBA00022737"/>
    </source>
</evidence>
<proteinExistence type="predicted"/>
<sequence length="1008" mass="106994">MKQKSVGLTLRVAIIALALILVAGSPALPPFDGVAYAQSTVTTLSEDLLPNGNLVLEWDAVNNADSYRLWKAEGVVTQVSDWGSEAHATIDAPATSYTDTAVTAGTTYSYVLEAYDGETRLGYSQVLTVAGTAKPTAKPDLTLTPVGMDAITVTWTAVPGATHYRVRYWTSGLAGWMDLVDDKPATEARSYSHTGLTPGTQYYYIVRGENSGGDGPYSGSPGNYDNVTLDSTTPVPELMLDHTARNTVTLTWTATTNAVNYELERERVVTGTGAETDAYARLPSGLLTGLTYTDSAANFEIADGTTAADDTVVTYNYRVQAIDSNGVRGTWSNVVSAVIPADDDRLPAPLSPSAAAQDHANINFTWAGVAGATYYHVLWKTDTGSYSSPIRVDALADASSMVTYNHTGLNPSTTYTYKVRAWNINGFSDDSAEASATTPATPSATGQMPRVTGLRLTDETDSDGRKIKLSWNAVSDATHYDIIRFTKTAAGWAAPANGNDLESGRISSADADSPPTWTDADPALAAGATYHYAVSAVDNRTTDPDNPNTDAADDILGQYSETVMITLKDNKPALPSNLTATTTGERSIWVSWTQPAANTTATPPTGTATSWTLEWRLTGANAPWNPMTVTGDTTYNHTGRTPNTQYHYRVRAHNSGGMSEFTAEANATTLPSVLGPPSGLTAVDATDTDGPAIKVSWNAVTGATSYEIQRFGAGADNNMWSDLAGTAPTTDGSPAPFTMVSSGTMITDNGSGTALSPNTTYYYRVRTVTGDNVKSNYTTTPVSGTTKHGTTAAPSLSAASTGMSMIRLSWSAVADAVSYELEFLEGMHLAATFENSLITRGEMTISGNDSHYVHRNLKTGTKYSYRVRALLPQGVESAWSTVTEQFTKPAQPANLSARATISTTMVVTWDPVAFVGDDGAAGTLTAATNYRVERRESGSSTWTASNGTVDCTATAGTCTISDGGSGSELDANTHYYYRVRATVERTPTGGAATTYTSYWAYTNQRTPR</sequence>
<protein>
    <recommendedName>
        <fullName evidence="3">Fibronectin type-III domain-containing protein</fullName>
    </recommendedName>
</protein>
<feature type="domain" description="Fibronectin type-III" evidence="3">
    <location>
        <begin position="891"/>
        <end position="1005"/>
    </location>
</feature>
<name>A0A6B0YT78_9CHLR</name>
<dbReference type="InterPro" id="IPR050964">
    <property type="entry name" value="Striated_Muscle_Regulatory"/>
</dbReference>
<dbReference type="SMART" id="SM00060">
    <property type="entry name" value="FN3"/>
    <property type="match status" value="9"/>
</dbReference>
<feature type="domain" description="Fibronectin type-III" evidence="3">
    <location>
        <begin position="574"/>
        <end position="672"/>
    </location>
</feature>